<gene>
    <name evidence="2" type="ORF">C495_09660</name>
</gene>
<feature type="transmembrane region" description="Helical" evidence="1">
    <location>
        <begin position="71"/>
        <end position="87"/>
    </location>
</feature>
<reference evidence="2 3" key="1">
    <citation type="journal article" date="2014" name="PLoS Genet.">
        <title>Phylogenetically driven sequencing of extremely halophilic archaea reveals strategies for static and dynamic osmo-response.</title>
        <authorList>
            <person name="Becker E.A."/>
            <person name="Seitzer P.M."/>
            <person name="Tritt A."/>
            <person name="Larsen D."/>
            <person name="Krusor M."/>
            <person name="Yao A.I."/>
            <person name="Wu D."/>
            <person name="Madern D."/>
            <person name="Eisen J.A."/>
            <person name="Darling A.E."/>
            <person name="Facciotti M.T."/>
        </authorList>
    </citation>
    <scope>NUCLEOTIDE SEQUENCE [LARGE SCALE GENOMIC DNA]</scope>
    <source>
        <strain evidence="2 3">JCM 14089</strain>
    </source>
</reference>
<feature type="transmembrane region" description="Helical" evidence="1">
    <location>
        <begin position="33"/>
        <end position="51"/>
    </location>
</feature>
<dbReference type="OrthoDB" id="241667at2157"/>
<evidence type="ECO:0000313" key="2">
    <source>
        <dbReference type="EMBL" id="ELY45199.1"/>
    </source>
</evidence>
<keyword evidence="3" id="KW-1185">Reference proteome</keyword>
<dbReference type="STRING" id="1230460.C495_09660"/>
<feature type="transmembrane region" description="Helical" evidence="1">
    <location>
        <begin position="191"/>
        <end position="211"/>
    </location>
</feature>
<dbReference type="AlphaFoldDB" id="L9W6V0"/>
<sequence>MYRPAQFGGYVALLLTAGALLAGSLVASVELPTGTVGVQVGLVLTAAVAGVLEHKRLLGPFETTGFDRADVTNALAVVAGAVVTYVLSVHAGFGPVLASALVGLLAGLALPRIDVPAYCGSFVGMASPVAFPSLESVVLAGLIAGLGFVATTETFGGVGGKLGTLAFFGCLTAAAFVGLEFDAAGAPQWDLVSLIVPVGAAGAAATVVSSVRLEWGPVVGSAVVGVVAGVVFPLAVPELGATLAAVAFCASFVGMSNPARLSLGAVVLAGGLCGVVFLVVTPAFPGAGGKLGTTAFVSCLAVLGGRELYDGVVSVLSWVRKTAETGV</sequence>
<feature type="transmembrane region" description="Helical" evidence="1">
    <location>
        <begin position="261"/>
        <end position="284"/>
    </location>
</feature>
<organism evidence="2 3">
    <name type="scientific">Natronorubrum sulfidifaciens JCM 14089</name>
    <dbReference type="NCBI Taxonomy" id="1230460"/>
    <lineage>
        <taxon>Archaea</taxon>
        <taxon>Methanobacteriati</taxon>
        <taxon>Methanobacteriota</taxon>
        <taxon>Stenosarchaea group</taxon>
        <taxon>Halobacteria</taxon>
        <taxon>Halobacteriales</taxon>
        <taxon>Natrialbaceae</taxon>
        <taxon>Natronorubrum</taxon>
    </lineage>
</organism>
<dbReference type="Proteomes" id="UP000011661">
    <property type="component" value="Unassembled WGS sequence"/>
</dbReference>
<dbReference type="PATRIC" id="fig|1230460.4.peg.1957"/>
<comment type="caution">
    <text evidence="2">The sequence shown here is derived from an EMBL/GenBank/DDBJ whole genome shotgun (WGS) entry which is preliminary data.</text>
</comment>
<dbReference type="RefSeq" id="WP_008162322.1">
    <property type="nucleotide sequence ID" value="NZ_AOHX01000037.1"/>
</dbReference>
<dbReference type="eggNOG" id="arCOG11485">
    <property type="taxonomic scope" value="Archaea"/>
</dbReference>
<name>L9W6V0_9EURY</name>
<keyword evidence="1" id="KW-0812">Transmembrane</keyword>
<feature type="transmembrane region" description="Helical" evidence="1">
    <location>
        <begin position="223"/>
        <end position="249"/>
    </location>
</feature>
<feature type="transmembrane region" description="Helical" evidence="1">
    <location>
        <begin position="7"/>
        <end position="27"/>
    </location>
</feature>
<dbReference type="EMBL" id="AOHX01000037">
    <property type="protein sequence ID" value="ELY45199.1"/>
    <property type="molecule type" value="Genomic_DNA"/>
</dbReference>
<proteinExistence type="predicted"/>
<evidence type="ECO:0000256" key="1">
    <source>
        <dbReference type="SAM" id="Phobius"/>
    </source>
</evidence>
<keyword evidence="1" id="KW-1133">Transmembrane helix</keyword>
<protein>
    <submittedName>
        <fullName evidence="2">Uncharacterized protein</fullName>
    </submittedName>
</protein>
<accession>L9W6V0</accession>
<feature type="transmembrane region" description="Helical" evidence="1">
    <location>
        <begin position="122"/>
        <end position="150"/>
    </location>
</feature>
<feature type="transmembrane region" description="Helical" evidence="1">
    <location>
        <begin position="162"/>
        <end position="179"/>
    </location>
</feature>
<keyword evidence="1" id="KW-0472">Membrane</keyword>
<evidence type="ECO:0000313" key="3">
    <source>
        <dbReference type="Proteomes" id="UP000011661"/>
    </source>
</evidence>